<evidence type="ECO:0000259" key="4">
    <source>
        <dbReference type="PROSITE" id="PS01124"/>
    </source>
</evidence>
<dbReference type="PROSITE" id="PS00041">
    <property type="entry name" value="HTH_ARAC_FAMILY_1"/>
    <property type="match status" value="1"/>
</dbReference>
<evidence type="ECO:0000313" key="6">
    <source>
        <dbReference type="Proteomes" id="UP000651156"/>
    </source>
</evidence>
<comment type="caution">
    <text evidence="5">The sequence shown here is derived from an EMBL/GenBank/DDBJ whole genome shotgun (WGS) entry which is preliminary data.</text>
</comment>
<protein>
    <submittedName>
        <fullName evidence="5">Helix-turn-helix transcriptional regulator</fullName>
    </submittedName>
</protein>
<evidence type="ECO:0000256" key="1">
    <source>
        <dbReference type="ARBA" id="ARBA00023015"/>
    </source>
</evidence>
<feature type="domain" description="HTH araC/xylS-type" evidence="4">
    <location>
        <begin position="250"/>
        <end position="348"/>
    </location>
</feature>
<evidence type="ECO:0000256" key="3">
    <source>
        <dbReference type="ARBA" id="ARBA00023163"/>
    </source>
</evidence>
<dbReference type="PANTHER" id="PTHR47893">
    <property type="entry name" value="REGULATORY PROTEIN PCHR"/>
    <property type="match status" value="1"/>
</dbReference>
<sequence>MPVSLSADAHQKLWESHKSQIIDPFDVIQQCPPQLGKGQRRWIHLRQGILLLIHDYELHDHLWLEGEEPREDYPWLEFGFQLSGYCLGENGDIRGADEYFICVNGVSDDTTQRLAGQQTLQVDIHFTQSSIVQEFIADRLDRLPSAIRHLFEALADSNTASLPSSFIQLCNDIGQQYADLRLTLTPDMQLALQQLLHCPYHSLTKQLYLESKSLELVALALEQFVEQVADPHPYLRSVQGLRPDDIERIYQAREILHHNLENPPSLIALARQVGLNDYKLKIGFRQVFKTTVFGYLRNCRLEQARQLLTEQQMSVTEISNAVGYTSLSSFNAAFRKKFGFNPSACLERLSRPMSITVRS</sequence>
<dbReference type="SMART" id="SM00342">
    <property type="entry name" value="HTH_ARAC"/>
    <property type="match status" value="1"/>
</dbReference>
<dbReference type="PANTHER" id="PTHR47893:SF1">
    <property type="entry name" value="REGULATORY PROTEIN PCHR"/>
    <property type="match status" value="1"/>
</dbReference>
<keyword evidence="2" id="KW-0238">DNA-binding</keyword>
<proteinExistence type="predicted"/>
<dbReference type="InterPro" id="IPR009057">
    <property type="entry name" value="Homeodomain-like_sf"/>
</dbReference>
<evidence type="ECO:0000256" key="2">
    <source>
        <dbReference type="ARBA" id="ARBA00023125"/>
    </source>
</evidence>
<dbReference type="InterPro" id="IPR018060">
    <property type="entry name" value="HTH_AraC"/>
</dbReference>
<keyword evidence="3" id="KW-0804">Transcription</keyword>
<dbReference type="Gene3D" id="1.10.10.60">
    <property type="entry name" value="Homeodomain-like"/>
    <property type="match status" value="2"/>
</dbReference>
<dbReference type="PROSITE" id="PS01124">
    <property type="entry name" value="HTH_ARAC_FAMILY_2"/>
    <property type="match status" value="1"/>
</dbReference>
<dbReference type="InterPro" id="IPR053142">
    <property type="entry name" value="PchR_regulatory_protein"/>
</dbReference>
<keyword evidence="1" id="KW-0805">Transcription regulation</keyword>
<dbReference type="SUPFAM" id="SSF46689">
    <property type="entry name" value="Homeodomain-like"/>
    <property type="match status" value="2"/>
</dbReference>
<dbReference type="Pfam" id="PF12833">
    <property type="entry name" value="HTH_18"/>
    <property type="match status" value="1"/>
</dbReference>
<gene>
    <name evidence="5" type="ORF">IQ230_02700</name>
</gene>
<organism evidence="5 6">
    <name type="scientific">Gloeocapsopsis crepidinum LEGE 06123</name>
    <dbReference type="NCBI Taxonomy" id="588587"/>
    <lineage>
        <taxon>Bacteria</taxon>
        <taxon>Bacillati</taxon>
        <taxon>Cyanobacteriota</taxon>
        <taxon>Cyanophyceae</taxon>
        <taxon>Oscillatoriophycideae</taxon>
        <taxon>Chroococcales</taxon>
        <taxon>Chroococcaceae</taxon>
        <taxon>Gloeocapsopsis</taxon>
    </lineage>
</organism>
<dbReference type="EMBL" id="JADEWN010000004">
    <property type="protein sequence ID" value="MBE9189292.1"/>
    <property type="molecule type" value="Genomic_DNA"/>
</dbReference>
<dbReference type="InterPro" id="IPR018062">
    <property type="entry name" value="HTH_AraC-typ_CS"/>
</dbReference>
<name>A0ABR9ULY3_9CHRO</name>
<dbReference type="RefSeq" id="WP_193930519.1">
    <property type="nucleotide sequence ID" value="NZ_CAWPMZ010000085.1"/>
</dbReference>
<keyword evidence="6" id="KW-1185">Reference proteome</keyword>
<evidence type="ECO:0000313" key="5">
    <source>
        <dbReference type="EMBL" id="MBE9189292.1"/>
    </source>
</evidence>
<reference evidence="5 6" key="1">
    <citation type="submission" date="2020-10" db="EMBL/GenBank/DDBJ databases">
        <authorList>
            <person name="Castelo-Branco R."/>
            <person name="Eusebio N."/>
            <person name="Adriana R."/>
            <person name="Vieira A."/>
            <person name="Brugerolle De Fraissinette N."/>
            <person name="Rezende De Castro R."/>
            <person name="Schneider M.P."/>
            <person name="Vasconcelos V."/>
            <person name="Leao P.N."/>
        </authorList>
    </citation>
    <scope>NUCLEOTIDE SEQUENCE [LARGE SCALE GENOMIC DNA]</scope>
    <source>
        <strain evidence="5 6">LEGE 06123</strain>
    </source>
</reference>
<dbReference type="Proteomes" id="UP000651156">
    <property type="component" value="Unassembled WGS sequence"/>
</dbReference>
<accession>A0ABR9ULY3</accession>